<dbReference type="Proteomes" id="UP001652625">
    <property type="component" value="Chromosome 02"/>
</dbReference>
<evidence type="ECO:0000313" key="1">
    <source>
        <dbReference type="Proteomes" id="UP001652625"/>
    </source>
</evidence>
<reference evidence="1" key="1">
    <citation type="submission" date="2025-05" db="UniProtKB">
        <authorList>
            <consortium name="RefSeq"/>
        </authorList>
    </citation>
    <scope>NUCLEOTIDE SEQUENCE [LARGE SCALE GENOMIC DNA]</scope>
</reference>
<gene>
    <name evidence="2" type="primary">LOC136075954</name>
</gene>
<keyword evidence="1" id="KW-1185">Reference proteome</keyword>
<accession>A0ABM4B9B4</accession>
<sequence>MKKMQTNGYKQLQVTIKAFVCDAPARAFVKCIIGHSGYHSCDRCMAVGTQKDGVRLLETTALLSTYMAFKNNLYIEEGHQLDSLSPLVQLNFPMVTGFPLDYMHLYVLG</sequence>
<organism evidence="1 2">
    <name type="scientific">Hydra vulgaris</name>
    <name type="common">Hydra</name>
    <name type="synonym">Hydra attenuata</name>
    <dbReference type="NCBI Taxonomy" id="6087"/>
    <lineage>
        <taxon>Eukaryota</taxon>
        <taxon>Metazoa</taxon>
        <taxon>Cnidaria</taxon>
        <taxon>Hydrozoa</taxon>
        <taxon>Hydroidolina</taxon>
        <taxon>Anthoathecata</taxon>
        <taxon>Aplanulata</taxon>
        <taxon>Hydridae</taxon>
        <taxon>Hydra</taxon>
    </lineage>
</organism>
<evidence type="ECO:0000313" key="2">
    <source>
        <dbReference type="RefSeq" id="XP_065645476.1"/>
    </source>
</evidence>
<name>A0ABM4B9B4_HYDVU</name>
<proteinExistence type="predicted"/>
<dbReference type="GeneID" id="136075954"/>
<reference evidence="2" key="2">
    <citation type="submission" date="2025-08" db="UniProtKB">
        <authorList>
            <consortium name="RefSeq"/>
        </authorList>
    </citation>
    <scope>IDENTIFICATION</scope>
</reference>
<protein>
    <submittedName>
        <fullName evidence="2">Uncharacterized protein LOC136075954</fullName>
    </submittedName>
</protein>
<dbReference type="RefSeq" id="XP_065645476.1">
    <property type="nucleotide sequence ID" value="XM_065789404.1"/>
</dbReference>